<reference evidence="1" key="1">
    <citation type="submission" date="2017-03" db="EMBL/GenBank/DDBJ databases">
        <authorList>
            <consortium name="AG Boll"/>
        </authorList>
    </citation>
    <scope>NUCLEOTIDE SEQUENCE [LARGE SCALE GENOMIC DNA]</scope>
    <source>
        <strain evidence="1">Chol</strain>
    </source>
</reference>
<protein>
    <submittedName>
        <fullName evidence="1">Uncharacterized protein</fullName>
    </submittedName>
</protein>
<dbReference type="EMBL" id="LT837803">
    <property type="protein sequence ID" value="SMB28468.1"/>
    <property type="molecule type" value="Genomic_DNA"/>
</dbReference>
<keyword evidence="2" id="KW-1185">Reference proteome</keyword>
<evidence type="ECO:0000313" key="1">
    <source>
        <dbReference type="EMBL" id="SMB28468.1"/>
    </source>
</evidence>
<accession>A0A7Z7HRX3</accession>
<proteinExistence type="predicted"/>
<dbReference type="Proteomes" id="UP000242886">
    <property type="component" value="Chromosome SDENCHOL"/>
</dbReference>
<evidence type="ECO:0000313" key="2">
    <source>
        <dbReference type="Proteomes" id="UP000242886"/>
    </source>
</evidence>
<name>A0A7Z7HRX3_9PROT</name>
<sequence length="71" mass="8389">MHKDALVQLGIVSVSLNTSQKEKHFRRRMRHTRLSARRRCLSARNIAHRRAMLPIRLYPMQDQVCHSRTPA</sequence>
<dbReference type="AlphaFoldDB" id="A0A7Z7HRX3"/>
<gene>
    <name evidence="1" type="ORF">SDENCHOL_20635</name>
</gene>
<organism evidence="1 2">
    <name type="scientific">Sterolibacterium denitrificans</name>
    <dbReference type="NCBI Taxonomy" id="157592"/>
    <lineage>
        <taxon>Bacteria</taxon>
        <taxon>Pseudomonadati</taxon>
        <taxon>Pseudomonadota</taxon>
        <taxon>Betaproteobacteria</taxon>
        <taxon>Nitrosomonadales</taxon>
        <taxon>Sterolibacteriaceae</taxon>
        <taxon>Sterolibacterium</taxon>
    </lineage>
</organism>